<dbReference type="RefSeq" id="WP_166102334.1">
    <property type="nucleotide sequence ID" value="NZ_BMMY01000002.1"/>
</dbReference>
<name>A0A7G9R3H2_9MICO</name>
<sequence length="387" mass="41206">MPTILERYTAAKQAATELHNKAKSEDRPLTDEERAQFDALVNEATTLKDQHERAAADRAALANLDDLGDAPAGTDPETGRPKGSLGEQFVNSPEYQRMLASYGGKIPSNQRVQMDAATLDIKNALVTDPGLANPAVRVSPLELAVFDLFDAITVINDSPQAVKTFTSTWTDAADVVDEGELKPEASLVWDPVDFTLKTVAQHVPVTNQALGHNPTLRSRIDTYLVNGVRAKMQARVAASLSAATGVQVQAYDTDLRTTMRKAITKAQVAQAQLGGGPIGTLISATDAETLDLEAMAAAFTAAGEGPKQLQSAWRTPLVVSAAIPAGFSYTGDLKQIELYVSGGINVMTGWVNDQFIRNSLTILGETEAEANVFNASLLVKTDLTAGA</sequence>
<dbReference type="SUPFAM" id="SSF56563">
    <property type="entry name" value="Major capsid protein gp5"/>
    <property type="match status" value="1"/>
</dbReference>
<evidence type="ECO:0000256" key="1">
    <source>
        <dbReference type="SAM" id="MobiDB-lite"/>
    </source>
</evidence>
<proteinExistence type="predicted"/>
<evidence type="ECO:0000313" key="2">
    <source>
        <dbReference type="EMBL" id="QNN50147.1"/>
    </source>
</evidence>
<dbReference type="EMBL" id="CP060712">
    <property type="protein sequence ID" value="QNN50147.1"/>
    <property type="molecule type" value="Genomic_DNA"/>
</dbReference>
<dbReference type="Gene3D" id="3.30.2400.10">
    <property type="entry name" value="Major capsid protein gp5"/>
    <property type="match status" value="1"/>
</dbReference>
<protein>
    <recommendedName>
        <fullName evidence="4">Phage major capsid protein</fullName>
    </recommendedName>
</protein>
<evidence type="ECO:0008006" key="4">
    <source>
        <dbReference type="Google" id="ProtNLM"/>
    </source>
</evidence>
<keyword evidence="3" id="KW-1185">Reference proteome</keyword>
<dbReference type="Gene3D" id="3.30.2320.10">
    <property type="entry name" value="hypothetical protein PF0899 domain"/>
    <property type="match status" value="1"/>
</dbReference>
<accession>A0A7G9R3H2</accession>
<reference evidence="2 3" key="1">
    <citation type="submission" date="2020-08" db="EMBL/GenBank/DDBJ databases">
        <title>Genome sequence of Phycicoccus endophyticus JCM 31784T.</title>
        <authorList>
            <person name="Hyun D.-W."/>
            <person name="Bae J.-W."/>
        </authorList>
    </citation>
    <scope>NUCLEOTIDE SEQUENCE [LARGE SCALE GENOMIC DNA]</scope>
    <source>
        <strain evidence="2 3">JCM 31784</strain>
    </source>
</reference>
<gene>
    <name evidence="2" type="ORF">H9L10_03565</name>
</gene>
<dbReference type="AlphaFoldDB" id="A0A7G9R3H2"/>
<dbReference type="KEGG" id="pei:H9L10_03565"/>
<feature type="region of interest" description="Disordered" evidence="1">
    <location>
        <begin position="66"/>
        <end position="88"/>
    </location>
</feature>
<evidence type="ECO:0000313" key="3">
    <source>
        <dbReference type="Proteomes" id="UP000515976"/>
    </source>
</evidence>
<dbReference type="Proteomes" id="UP000515976">
    <property type="component" value="Chromosome"/>
</dbReference>
<organism evidence="2 3">
    <name type="scientific">Phycicoccus endophyticus</name>
    <dbReference type="NCBI Taxonomy" id="1690220"/>
    <lineage>
        <taxon>Bacteria</taxon>
        <taxon>Bacillati</taxon>
        <taxon>Actinomycetota</taxon>
        <taxon>Actinomycetes</taxon>
        <taxon>Micrococcales</taxon>
        <taxon>Intrasporangiaceae</taxon>
        <taxon>Phycicoccus</taxon>
    </lineage>
</organism>